<dbReference type="AlphaFoldDB" id="E4TN75"/>
<dbReference type="HOGENOM" id="CLU_1203680_0_0_10"/>
<dbReference type="STRING" id="643867.Ftrac_3491"/>
<reference evidence="1 2" key="1">
    <citation type="journal article" date="2011" name="Stand. Genomic Sci.">
        <title>Complete genome sequence of Marivirga tractuosa type strain (H-43).</title>
        <authorList>
            <person name="Pagani I."/>
            <person name="Chertkov O."/>
            <person name="Lapidus A."/>
            <person name="Lucas S."/>
            <person name="Del Rio T.G."/>
            <person name="Tice H."/>
            <person name="Copeland A."/>
            <person name="Cheng J.F."/>
            <person name="Nolan M."/>
            <person name="Saunders E."/>
            <person name="Pitluck S."/>
            <person name="Held B."/>
            <person name="Goodwin L."/>
            <person name="Liolios K."/>
            <person name="Ovchinikova G."/>
            <person name="Ivanova N."/>
            <person name="Mavromatis K."/>
            <person name="Pati A."/>
            <person name="Chen A."/>
            <person name="Palaniappan K."/>
            <person name="Land M."/>
            <person name="Hauser L."/>
            <person name="Jeffries C.D."/>
            <person name="Detter J.C."/>
            <person name="Han C."/>
            <person name="Tapia R."/>
            <person name="Ngatchou-Djao O.D."/>
            <person name="Rohde M."/>
            <person name="Goker M."/>
            <person name="Spring S."/>
            <person name="Sikorski J."/>
            <person name="Woyke T."/>
            <person name="Bristow J."/>
            <person name="Eisen J.A."/>
            <person name="Markowitz V."/>
            <person name="Hugenholtz P."/>
            <person name="Klenk H.P."/>
            <person name="Kyrpides N.C."/>
        </authorList>
    </citation>
    <scope>NUCLEOTIDE SEQUENCE [LARGE SCALE GENOMIC DNA]</scope>
    <source>
        <strain evidence="2">ATCC 23168 / DSM 4126 / NBRC 15989 / NCIMB 1408 / VKM B-1430 / H-43</strain>
    </source>
</reference>
<evidence type="ECO:0000313" key="1">
    <source>
        <dbReference type="EMBL" id="ADR23463.1"/>
    </source>
</evidence>
<dbReference type="KEGG" id="mtt:Ftrac_3491"/>
<name>E4TN75_MARTH</name>
<proteinExistence type="predicted"/>
<protein>
    <submittedName>
        <fullName evidence="1">Uncharacterized protein</fullName>
    </submittedName>
</protein>
<sequence>MSNIKSHLVKEIKESLSKRKLSKNDVGQFLRDVRSLIELEHQKENYKTLYFYCNWSAHPIIDRNKELYPILDKINVGFTEIPVKGSESDRKYNNYIDVIIDALNFRELNLDIARFLKVYLRPLNILIPKLTLLICKNILLKKIQYPTQLKKVDNKKDSTLKKTTLISERINNIEKYKNPRLGIEIDYSIPILYSSLVLSEIKSNVVTVEIELSKPEDPELIKLQGSIVIN</sequence>
<evidence type="ECO:0000313" key="2">
    <source>
        <dbReference type="Proteomes" id="UP000008720"/>
    </source>
</evidence>
<gene>
    <name evidence="1" type="ordered locus">Ftrac_3491</name>
</gene>
<dbReference type="RefSeq" id="WP_013455605.1">
    <property type="nucleotide sequence ID" value="NC_014759.1"/>
</dbReference>
<dbReference type="EMBL" id="CP002349">
    <property type="protein sequence ID" value="ADR23463.1"/>
    <property type="molecule type" value="Genomic_DNA"/>
</dbReference>
<dbReference type="Proteomes" id="UP000008720">
    <property type="component" value="Chromosome"/>
</dbReference>
<organism evidence="1 2">
    <name type="scientific">Marivirga tractuosa (strain ATCC 23168 / DSM 4126 / NBRC 15989 / NCIMB 1408 / VKM B-1430 / H-43)</name>
    <name type="common">Microscilla tractuosa</name>
    <name type="synonym">Flexibacter tractuosus</name>
    <dbReference type="NCBI Taxonomy" id="643867"/>
    <lineage>
        <taxon>Bacteria</taxon>
        <taxon>Pseudomonadati</taxon>
        <taxon>Bacteroidota</taxon>
        <taxon>Cytophagia</taxon>
        <taxon>Cytophagales</taxon>
        <taxon>Marivirgaceae</taxon>
        <taxon>Marivirga</taxon>
    </lineage>
</organism>
<keyword evidence="2" id="KW-1185">Reference proteome</keyword>
<accession>E4TN75</accession>